<reference evidence="3 4" key="2">
    <citation type="journal article" date="2021" name="Microorganisms">
        <title>The Ever-Expanding Pseudomonas Genus: Description of 43 New Species and Partition of the Pseudomonas putida Group.</title>
        <authorList>
            <person name="Girard L."/>
            <person name="Lood C."/>
            <person name="Hofte M."/>
            <person name="Vandamme P."/>
            <person name="Rokni-Zadeh H."/>
            <person name="van Noort V."/>
            <person name="Lavigne R."/>
            <person name="De Mot R."/>
        </authorList>
    </citation>
    <scope>NUCLEOTIDE SEQUENCE [LARGE SCALE GENOMIC DNA]</scope>
    <source>
        <strain evidence="3 4">RW8P3</strain>
    </source>
</reference>
<keyword evidence="1" id="KW-0560">Oxidoreductase</keyword>
<dbReference type="Pfam" id="PF01266">
    <property type="entry name" value="DAO"/>
    <property type="match status" value="1"/>
</dbReference>
<dbReference type="PANTHER" id="PTHR13847:SF275">
    <property type="entry name" value="GAMMA-GLUTAMYLPUTRESCINE OXIDOREDUCTASE"/>
    <property type="match status" value="1"/>
</dbReference>
<dbReference type="GO" id="GO:0016491">
    <property type="term" value="F:oxidoreductase activity"/>
    <property type="evidence" value="ECO:0007669"/>
    <property type="project" value="UniProtKB-KW"/>
</dbReference>
<dbReference type="PANTHER" id="PTHR13847">
    <property type="entry name" value="SARCOSINE DEHYDROGENASE-RELATED"/>
    <property type="match status" value="1"/>
</dbReference>
<gene>
    <name evidence="3" type="ORF">HU752_022070</name>
</gene>
<reference evidence="3 4" key="1">
    <citation type="journal article" date="2020" name="Microorganisms">
        <title>Reliable Identification of Environmental Pseudomonas Isolates Using the rpoD Gene.</title>
        <authorList>
            <consortium name="The Broad Institute Genome Sequencing Platform"/>
            <person name="Girard L."/>
            <person name="Lood C."/>
            <person name="Rokni-Zadeh H."/>
            <person name="van Noort V."/>
            <person name="Lavigne R."/>
            <person name="De Mot R."/>
        </authorList>
    </citation>
    <scope>NUCLEOTIDE SEQUENCE [LARGE SCALE GENOMIC DNA]</scope>
    <source>
        <strain evidence="3 4">RW8P3</strain>
    </source>
</reference>
<dbReference type="Gene3D" id="3.50.50.60">
    <property type="entry name" value="FAD/NAD(P)-binding domain"/>
    <property type="match status" value="1"/>
</dbReference>
<accession>A0A9E6PI78</accession>
<protein>
    <submittedName>
        <fullName evidence="3">FAD-binding oxidoreductase</fullName>
    </submittedName>
</protein>
<dbReference type="GO" id="GO:0005737">
    <property type="term" value="C:cytoplasm"/>
    <property type="evidence" value="ECO:0007669"/>
    <property type="project" value="TreeGrafter"/>
</dbReference>
<sequence>MPQLQKACLWELATPQRPSHTPLVGEHDADVCIIGAGFTGLSAALRLLEDGRSVCIVEAHQVGHGGSGRNVGLVNAGTWVPPDDVEKVLGKAAGDTLNRALGGAPALVFEHIDRYGIDCQDTRTGTLHMAHNAAGLADLRSRVEQWQRRGAKLELLTGRDCADACGTEQASGALLDYRAGTVNPMAYASGLAIAATQRGAQLYGDSPVTGLARTEDGWRVSTARGSVRAGKVIIASNAYTEGEWAEVGKHIFAGYYYQVASTPLSGSAADQVLKGGQGSWDTRTVLSSIRRDAEGRLVLGSLGNAANYPLWFIRRWADRIASHYFPQLGKLDWQCTWTGRIGFTPDHLLRLFEPAPGLVAATGYNGRGVTTGTLVGKSLAEYLLGEDKQALPMPFSNAQPVSARGLRSATYDAGFGLYHAGQCLRVVL</sequence>
<keyword evidence="4" id="KW-1185">Reference proteome</keyword>
<dbReference type="AlphaFoldDB" id="A0A9E6PI78"/>
<proteinExistence type="predicted"/>
<dbReference type="EMBL" id="CP077093">
    <property type="protein sequence ID" value="QXI26603.1"/>
    <property type="molecule type" value="Genomic_DNA"/>
</dbReference>
<dbReference type="KEGG" id="pvw:HU752_022070"/>
<dbReference type="Gene3D" id="3.30.9.10">
    <property type="entry name" value="D-Amino Acid Oxidase, subunit A, domain 2"/>
    <property type="match status" value="1"/>
</dbReference>
<evidence type="ECO:0000256" key="1">
    <source>
        <dbReference type="ARBA" id="ARBA00023002"/>
    </source>
</evidence>
<dbReference type="SUPFAM" id="SSF51905">
    <property type="entry name" value="FAD/NAD(P)-binding domain"/>
    <property type="match status" value="1"/>
</dbReference>
<dbReference type="Proteomes" id="UP000634530">
    <property type="component" value="Chromosome"/>
</dbReference>
<dbReference type="RefSeq" id="WP_186675339.1">
    <property type="nucleotide sequence ID" value="NZ_CP077093.1"/>
</dbReference>
<evidence type="ECO:0000259" key="2">
    <source>
        <dbReference type="Pfam" id="PF01266"/>
    </source>
</evidence>
<evidence type="ECO:0000313" key="3">
    <source>
        <dbReference type="EMBL" id="QXI26603.1"/>
    </source>
</evidence>
<dbReference type="InterPro" id="IPR036188">
    <property type="entry name" value="FAD/NAD-bd_sf"/>
</dbReference>
<organism evidence="3 4">
    <name type="scientific">Pseudomonas vanderleydeniana</name>
    <dbReference type="NCBI Taxonomy" id="2745495"/>
    <lineage>
        <taxon>Bacteria</taxon>
        <taxon>Pseudomonadati</taxon>
        <taxon>Pseudomonadota</taxon>
        <taxon>Gammaproteobacteria</taxon>
        <taxon>Pseudomonadales</taxon>
        <taxon>Pseudomonadaceae</taxon>
        <taxon>Pseudomonas</taxon>
    </lineage>
</organism>
<feature type="domain" description="FAD dependent oxidoreductase" evidence="2">
    <location>
        <begin position="30"/>
        <end position="381"/>
    </location>
</feature>
<name>A0A9E6PI78_9PSED</name>
<dbReference type="InterPro" id="IPR006076">
    <property type="entry name" value="FAD-dep_OxRdtase"/>
</dbReference>
<evidence type="ECO:0000313" key="4">
    <source>
        <dbReference type="Proteomes" id="UP000634530"/>
    </source>
</evidence>